<evidence type="ECO:0000256" key="1">
    <source>
        <dbReference type="SAM" id="Coils"/>
    </source>
</evidence>
<dbReference type="RefSeq" id="WP_115569812.1">
    <property type="nucleotide sequence ID" value="NZ_NXLV01000011.1"/>
</dbReference>
<dbReference type="InterPro" id="IPR002718">
    <property type="entry name" value="OMP_Helicobacter"/>
</dbReference>
<keyword evidence="3" id="KW-1185">Reference proteome</keyword>
<sequence>MKKALAFLFACALVFAVDPELEEEIAGLEETKASIEEQLKADDANTAVLNLELEALEAQIEKLKNEPSRDDFRTGWFAGAGVGILSTNWDWTAGSETLYKSSDNLFTIDAQGGGITMFNRYFGIQYYGDVEIGIPSTSSNLDGILLATATANVDLIVNFYNTRKFGIGVFAGIGGGTEIVFGEYSRDYSYNYQTGNVEVTRNYAPSRYGWVGRANVGMRMTFGKYGVDFVAKIPFTDSIIMDSVNAPTYLQGSEVKLKDKIAFSVRFVAGQF</sequence>
<dbReference type="Pfam" id="PF01856">
    <property type="entry name" value="HP_OMP"/>
    <property type="match status" value="1"/>
</dbReference>
<comment type="caution">
    <text evidence="2">The sequence shown here is derived from an EMBL/GenBank/DDBJ whole genome shotgun (WGS) entry which is preliminary data.</text>
</comment>
<dbReference type="EMBL" id="NXLV01000011">
    <property type="protein sequence ID" value="RDU70265.1"/>
    <property type="molecule type" value="Genomic_DNA"/>
</dbReference>
<evidence type="ECO:0000313" key="2">
    <source>
        <dbReference type="EMBL" id="RDU70265.1"/>
    </source>
</evidence>
<dbReference type="Proteomes" id="UP000257045">
    <property type="component" value="Unassembled WGS sequence"/>
</dbReference>
<evidence type="ECO:0008006" key="4">
    <source>
        <dbReference type="Google" id="ProtNLM"/>
    </source>
</evidence>
<protein>
    <recommendedName>
        <fullName evidence="4">Outer membrane beta-barrel protein</fullName>
    </recommendedName>
</protein>
<name>A0A3D8IZD3_9HELI</name>
<reference evidence="2 3" key="1">
    <citation type="submission" date="2018-04" db="EMBL/GenBank/DDBJ databases">
        <title>Novel Campyloabacter and Helicobacter Species and Strains.</title>
        <authorList>
            <person name="Mannion A.J."/>
            <person name="Shen Z."/>
            <person name="Fox J.G."/>
        </authorList>
    </citation>
    <scope>NUCLEOTIDE SEQUENCE [LARGE SCALE GENOMIC DNA]</scope>
    <source>
        <strain evidence="2 3">MIT 04-9366</strain>
    </source>
</reference>
<dbReference type="AlphaFoldDB" id="A0A3D8IZD3"/>
<evidence type="ECO:0000313" key="3">
    <source>
        <dbReference type="Proteomes" id="UP000257045"/>
    </source>
</evidence>
<organism evidence="2 3">
    <name type="scientific">Helicobacter brantae</name>
    <dbReference type="NCBI Taxonomy" id="375927"/>
    <lineage>
        <taxon>Bacteria</taxon>
        <taxon>Pseudomonadati</taxon>
        <taxon>Campylobacterota</taxon>
        <taxon>Epsilonproteobacteria</taxon>
        <taxon>Campylobacterales</taxon>
        <taxon>Helicobacteraceae</taxon>
        <taxon>Helicobacter</taxon>
    </lineage>
</organism>
<gene>
    <name evidence="2" type="ORF">CQA58_05950</name>
</gene>
<proteinExistence type="predicted"/>
<accession>A0A3D8IZD3</accession>
<keyword evidence="1" id="KW-0175">Coiled coil</keyword>
<feature type="coiled-coil region" evidence="1">
    <location>
        <begin position="18"/>
        <end position="66"/>
    </location>
</feature>